<protein>
    <submittedName>
        <fullName evidence="1">Uncharacterized protein</fullName>
    </submittedName>
</protein>
<dbReference type="Proteomes" id="UP000032458">
    <property type="component" value="Unassembled WGS sequence"/>
</dbReference>
<proteinExistence type="predicted"/>
<gene>
    <name evidence="1" type="ORF">SNA_22130</name>
</gene>
<organism evidence="1 2">
    <name type="scientific">Streptomyces natalensis ATCC 27448</name>
    <dbReference type="NCBI Taxonomy" id="1240678"/>
    <lineage>
        <taxon>Bacteria</taxon>
        <taxon>Bacillati</taxon>
        <taxon>Actinomycetota</taxon>
        <taxon>Actinomycetes</taxon>
        <taxon>Kitasatosporales</taxon>
        <taxon>Streptomycetaceae</taxon>
        <taxon>Streptomyces</taxon>
    </lineage>
</organism>
<name>A0A0D7CJC2_9ACTN</name>
<sequence length="65" mass="7133">MLEAEIVRSRVGTSVPSTMYTESLRGRPAGEMASSGARWSKIRSAADFEIPNSGATCRNVRFVRQ</sequence>
<evidence type="ECO:0000313" key="2">
    <source>
        <dbReference type="Proteomes" id="UP000032458"/>
    </source>
</evidence>
<dbReference type="AlphaFoldDB" id="A0A0D7CJC2"/>
<accession>A0A0D7CJC2</accession>
<reference evidence="1 2" key="1">
    <citation type="submission" date="2014-09" db="EMBL/GenBank/DDBJ databases">
        <title>Draft genome sequence of Streptomyces natalensis ATCC 27448, producer of the antifungal pimaricin.</title>
        <authorList>
            <person name="Mendes M.V."/>
            <person name="Beites T."/>
            <person name="Pires S."/>
            <person name="Santos C.L."/>
            <person name="Moradas-Ferreira P."/>
        </authorList>
    </citation>
    <scope>NUCLEOTIDE SEQUENCE [LARGE SCALE GENOMIC DNA]</scope>
    <source>
        <strain evidence="1 2">ATCC 27448</strain>
    </source>
</reference>
<dbReference type="EMBL" id="JRKI01000029">
    <property type="protein sequence ID" value="KIZ15955.1"/>
    <property type="molecule type" value="Genomic_DNA"/>
</dbReference>
<keyword evidence="2" id="KW-1185">Reference proteome</keyword>
<evidence type="ECO:0000313" key="1">
    <source>
        <dbReference type="EMBL" id="KIZ15955.1"/>
    </source>
</evidence>
<comment type="caution">
    <text evidence="1">The sequence shown here is derived from an EMBL/GenBank/DDBJ whole genome shotgun (WGS) entry which is preliminary data.</text>
</comment>